<dbReference type="InterPro" id="IPR038763">
    <property type="entry name" value="DHH_sf"/>
</dbReference>
<reference evidence="11 12" key="1">
    <citation type="submission" date="2019-03" db="EMBL/GenBank/DDBJ databases">
        <title>Genomic Encyclopedia of Type Strains, Phase IV (KMG-IV): sequencing the most valuable type-strain genomes for metagenomic binning, comparative biology and taxonomic classification.</title>
        <authorList>
            <person name="Goeker M."/>
        </authorList>
    </citation>
    <scope>NUCLEOTIDE SEQUENCE [LARGE SCALE GENOMIC DNA]</scope>
    <source>
        <strain evidence="11 12">DSM 28697</strain>
    </source>
</reference>
<dbReference type="Pfam" id="PF17768">
    <property type="entry name" value="RecJ_OB"/>
    <property type="match status" value="1"/>
</dbReference>
<evidence type="ECO:0000259" key="10">
    <source>
        <dbReference type="Pfam" id="PF17768"/>
    </source>
</evidence>
<evidence type="ECO:0000256" key="2">
    <source>
        <dbReference type="ARBA" id="ARBA00019841"/>
    </source>
</evidence>
<evidence type="ECO:0000256" key="5">
    <source>
        <dbReference type="ARBA" id="ARBA00022839"/>
    </source>
</evidence>
<keyword evidence="6" id="KW-0175">Coiled coil</keyword>
<comment type="similarity">
    <text evidence="1">Belongs to the RecJ family.</text>
</comment>
<dbReference type="Pfam" id="PF01368">
    <property type="entry name" value="DHH"/>
    <property type="match status" value="1"/>
</dbReference>
<accession>A0A4R6TWX0</accession>
<dbReference type="AlphaFoldDB" id="A0A4R6TWX0"/>
<dbReference type="GO" id="GO:0003676">
    <property type="term" value="F:nucleic acid binding"/>
    <property type="evidence" value="ECO:0007669"/>
    <property type="project" value="InterPro"/>
</dbReference>
<dbReference type="GO" id="GO:0006281">
    <property type="term" value="P:DNA repair"/>
    <property type="evidence" value="ECO:0007669"/>
    <property type="project" value="InterPro"/>
</dbReference>
<dbReference type="Pfam" id="PF02272">
    <property type="entry name" value="DHHA1"/>
    <property type="match status" value="1"/>
</dbReference>
<dbReference type="PANTHER" id="PTHR30255:SF2">
    <property type="entry name" value="SINGLE-STRANDED-DNA-SPECIFIC EXONUCLEASE RECJ"/>
    <property type="match status" value="1"/>
</dbReference>
<keyword evidence="4" id="KW-0378">Hydrolase</keyword>
<evidence type="ECO:0000256" key="6">
    <source>
        <dbReference type="SAM" id="Coils"/>
    </source>
</evidence>
<keyword evidence="3" id="KW-0540">Nuclease</keyword>
<feature type="domain" description="RecJ OB" evidence="10">
    <location>
        <begin position="457"/>
        <end position="561"/>
    </location>
</feature>
<dbReference type="GO" id="GO:0006310">
    <property type="term" value="P:DNA recombination"/>
    <property type="evidence" value="ECO:0007669"/>
    <property type="project" value="InterPro"/>
</dbReference>
<dbReference type="InterPro" id="IPR051673">
    <property type="entry name" value="SSDNA_exonuclease_RecJ"/>
</dbReference>
<dbReference type="RefSeq" id="WP_133581041.1">
    <property type="nucleotide sequence ID" value="NZ_SNYJ01000011.1"/>
</dbReference>
<name>A0A4R6TWX0_9BACI</name>
<feature type="domain" description="DDH" evidence="7">
    <location>
        <begin position="85"/>
        <end position="228"/>
    </location>
</feature>
<dbReference type="Pfam" id="PF10141">
    <property type="entry name" value="ssDNA-exonuc_C"/>
    <property type="match status" value="1"/>
</dbReference>
<evidence type="ECO:0000259" key="7">
    <source>
        <dbReference type="Pfam" id="PF01368"/>
    </source>
</evidence>
<gene>
    <name evidence="11" type="ORF">EV213_11170</name>
</gene>
<evidence type="ECO:0000256" key="4">
    <source>
        <dbReference type="ARBA" id="ARBA00022801"/>
    </source>
</evidence>
<evidence type="ECO:0000259" key="8">
    <source>
        <dbReference type="Pfam" id="PF02272"/>
    </source>
</evidence>
<dbReference type="EMBL" id="SNYJ01000011">
    <property type="protein sequence ID" value="TDQ37991.1"/>
    <property type="molecule type" value="Genomic_DNA"/>
</dbReference>
<dbReference type="Gene3D" id="2.40.50.460">
    <property type="match status" value="1"/>
</dbReference>
<dbReference type="InterPro" id="IPR001667">
    <property type="entry name" value="DDH_dom"/>
</dbReference>
<keyword evidence="12" id="KW-1185">Reference proteome</keyword>
<dbReference type="OrthoDB" id="9809852at2"/>
<comment type="caution">
    <text evidence="11">The sequence shown here is derived from an EMBL/GenBank/DDBJ whole genome shotgun (WGS) entry which is preliminary data.</text>
</comment>
<proteinExistence type="inferred from homology"/>
<feature type="domain" description="DHHA1" evidence="8">
    <location>
        <begin position="349"/>
        <end position="440"/>
    </location>
</feature>
<dbReference type="InterPro" id="IPR003156">
    <property type="entry name" value="DHHA1_dom"/>
</dbReference>
<evidence type="ECO:0000256" key="3">
    <source>
        <dbReference type="ARBA" id="ARBA00022722"/>
    </source>
</evidence>
<organism evidence="11 12">
    <name type="scientific">Aureibacillus halotolerans</name>
    <dbReference type="NCBI Taxonomy" id="1508390"/>
    <lineage>
        <taxon>Bacteria</taxon>
        <taxon>Bacillati</taxon>
        <taxon>Bacillota</taxon>
        <taxon>Bacilli</taxon>
        <taxon>Bacillales</taxon>
        <taxon>Bacillaceae</taxon>
        <taxon>Aureibacillus</taxon>
    </lineage>
</organism>
<dbReference type="InterPro" id="IPR004610">
    <property type="entry name" value="RecJ"/>
</dbReference>
<dbReference type="InterPro" id="IPR018779">
    <property type="entry name" value="RecJ_C"/>
</dbReference>
<feature type="domain" description="Single-stranded-DNA-specific exonuclease RecJ C-terminal" evidence="9">
    <location>
        <begin position="568"/>
        <end position="755"/>
    </location>
</feature>
<dbReference type="InterPro" id="IPR041122">
    <property type="entry name" value="RecJ_OB"/>
</dbReference>
<evidence type="ECO:0000256" key="1">
    <source>
        <dbReference type="ARBA" id="ARBA00005915"/>
    </source>
</evidence>
<evidence type="ECO:0000313" key="11">
    <source>
        <dbReference type="EMBL" id="TDQ37991.1"/>
    </source>
</evidence>
<dbReference type="NCBIfam" id="TIGR00644">
    <property type="entry name" value="recJ"/>
    <property type="match status" value="1"/>
</dbReference>
<dbReference type="SUPFAM" id="SSF64182">
    <property type="entry name" value="DHH phosphoesterases"/>
    <property type="match status" value="1"/>
</dbReference>
<dbReference type="PANTHER" id="PTHR30255">
    <property type="entry name" value="SINGLE-STRANDED-DNA-SPECIFIC EXONUCLEASE RECJ"/>
    <property type="match status" value="1"/>
</dbReference>
<protein>
    <recommendedName>
        <fullName evidence="2">Single-stranded-DNA-specific exonuclease RecJ</fullName>
    </recommendedName>
</protein>
<feature type="coiled-coil region" evidence="6">
    <location>
        <begin position="302"/>
        <end position="329"/>
    </location>
</feature>
<keyword evidence="5 11" id="KW-0269">Exonuclease</keyword>
<evidence type="ECO:0000259" key="9">
    <source>
        <dbReference type="Pfam" id="PF10141"/>
    </source>
</evidence>
<dbReference type="GO" id="GO:0008409">
    <property type="term" value="F:5'-3' exonuclease activity"/>
    <property type="evidence" value="ECO:0007669"/>
    <property type="project" value="InterPro"/>
</dbReference>
<dbReference type="Gene3D" id="3.90.1640.30">
    <property type="match status" value="1"/>
</dbReference>
<dbReference type="Proteomes" id="UP000295632">
    <property type="component" value="Unassembled WGS sequence"/>
</dbReference>
<sequence length="772" mass="85144">MLKSKKRWRINALEQEDEQLASFAKALKVSPLVAAILVDRGINTEEHAKAFLTPEKQSYHDPFLFNDMAKAVTRIQHAIDANEAIRIYGDYDADGVTSTAIVYKALTLLGASVDFYIPNRFIEGYGPNKEAFRRTAEEGISLLITVDNGISGVEEMAYAQSLGMDVIITDHHEAGEQLPDTVALIHPGIKGEAYPFGELAGAGVALKLAHALLGEVPDDLVALAAIGTIADLVPLANENRIIVAKGLSKLQQTTSPGLTALTDVCGFSISDIDEEKVGFAIGPRLNAVGRLGDATPAVSLLITDAKEDAQELALSIDQKNKERQQLVRKMTTEAIDMVESRDELPAALVLLKEDWNPGVVGIVASRMVDRFHRPCVVLGKDEATQMAKGSARSIEGFHLFDQLSKHRDILPHFGGHSMAAGMSLELHDVEELEHRLGQLVEAQLSAEERQPVLPVQMEAKLSDVTLDVLQQLQKLRPFGNGNPKPLFLFDQLHILQSKRIGSDKNHLKLTLGSEGSQLDAVGFQMGDCAEAISAIAKVSAVGELSINEWNGRQSPQLMLQDIAVKHWQLFDWRGLAMEAVKKRLQTLGGAKLFSFQNNTELVKQLESSAGQQSSTSNTWVLLDVPASLEELRDWLITHQPDALYIWFKQERELFDAVPSRERFKWVYQIVLTHQPVPLEKLIRAGKTKGLTAEATTVIVDVFEELGLFAASNDVLEVTKSQEKKDINESAKLQAYKTLLETGEWLSTAGMDELWLWGNDILENNQRVEEVSI</sequence>
<evidence type="ECO:0000313" key="12">
    <source>
        <dbReference type="Proteomes" id="UP000295632"/>
    </source>
</evidence>